<reference evidence="1" key="1">
    <citation type="journal article" date="2021" name="Proc. Natl. Acad. Sci. U.S.A.">
        <title>A Catalog of Tens of Thousands of Viruses from Human Metagenomes Reveals Hidden Associations with Chronic Diseases.</title>
        <authorList>
            <person name="Tisza M.J."/>
            <person name="Buck C.B."/>
        </authorList>
    </citation>
    <scope>NUCLEOTIDE SEQUENCE</scope>
    <source>
        <strain evidence="1">CtkyY8</strain>
    </source>
</reference>
<evidence type="ECO:0000313" key="1">
    <source>
        <dbReference type="EMBL" id="DAE29577.1"/>
    </source>
</evidence>
<name>A0A8S5RES6_9VIRU</name>
<accession>A0A8S5RES6</accession>
<dbReference type="EMBL" id="BK059095">
    <property type="protein sequence ID" value="DAE29577.1"/>
    <property type="molecule type" value="Genomic_DNA"/>
</dbReference>
<protein>
    <submittedName>
        <fullName evidence="1">N6-adenosine-methyltransferase 70 kDa subunit</fullName>
    </submittedName>
</protein>
<organism evidence="1">
    <name type="scientific">virus sp. ctkyY8</name>
    <dbReference type="NCBI Taxonomy" id="2827995"/>
    <lineage>
        <taxon>Viruses</taxon>
    </lineage>
</organism>
<proteinExistence type="predicted"/>
<sequence length="30" mass="3503">MKRENVNEYVHPTQKPVELIGYALENSSKK</sequence>